<reference evidence="3" key="1">
    <citation type="submission" date="2017-01" db="EMBL/GenBank/DDBJ databases">
        <authorList>
            <person name="Varghese N."/>
            <person name="Submissions S."/>
        </authorList>
    </citation>
    <scope>NUCLEOTIDE SEQUENCE [LARGE SCALE GENOMIC DNA]</scope>
    <source>
        <strain evidence="3">ATCC 12950</strain>
    </source>
</reference>
<dbReference type="AlphaFoldDB" id="A0A1N7HGX9"/>
<sequence length="350" mass="38638">MAHPEQRRLARVAAYAKVSTAFALMSDRRLAALVREATPLGTGIGGTSALLDVEGVRIFVKRIPLTDLELRPGNRMSTRNVFGLPGFYQYGVGSAGFGAWRELAVHQMTTNWVLAGEFAGFPLAYHWRVLPAPAPPIGLFSEFGGLEGAVAHWGGAPAVRRRLEALERSTMSIAVFLEHIPGTLGSWLADTEVSAFPQVERELAAGVAFMRSRHLIHFDVHFRNVLTDGDHLYFSDFGLALSSRFELSASESDFHVTHRDYDRDYVMAHLVNQHLAARVSGGADRRRFVRNWADGDRRSGVAGSAAVILDRHAATAAVMDDFHRRLCESKHTRYPADEFGRIRRGAASDT</sequence>
<keyword evidence="2" id="KW-0808">Transferase</keyword>
<evidence type="ECO:0000259" key="1">
    <source>
        <dbReference type="Pfam" id="PF07714"/>
    </source>
</evidence>
<protein>
    <submittedName>
        <fullName evidence="2">Protein tyrosine kinase</fullName>
    </submittedName>
</protein>
<dbReference type="SUPFAM" id="SSF56112">
    <property type="entry name" value="Protein kinase-like (PK-like)"/>
    <property type="match status" value="1"/>
</dbReference>
<keyword evidence="2" id="KW-0418">Kinase</keyword>
<dbReference type="Proteomes" id="UP000186096">
    <property type="component" value="Unassembled WGS sequence"/>
</dbReference>
<keyword evidence="3" id="KW-1185">Reference proteome</keyword>
<dbReference type="GO" id="GO:0004672">
    <property type="term" value="F:protein kinase activity"/>
    <property type="evidence" value="ECO:0007669"/>
    <property type="project" value="InterPro"/>
</dbReference>
<organism evidence="2 3">
    <name type="scientific">Microbispora rosea</name>
    <dbReference type="NCBI Taxonomy" id="58117"/>
    <lineage>
        <taxon>Bacteria</taxon>
        <taxon>Bacillati</taxon>
        <taxon>Actinomycetota</taxon>
        <taxon>Actinomycetes</taxon>
        <taxon>Streptosporangiales</taxon>
        <taxon>Streptosporangiaceae</taxon>
        <taxon>Microbispora</taxon>
    </lineage>
</organism>
<evidence type="ECO:0000313" key="2">
    <source>
        <dbReference type="EMBL" id="SIS24137.1"/>
    </source>
</evidence>
<dbReference type="RefSeq" id="WP_076443003.1">
    <property type="nucleotide sequence ID" value="NZ_FTNI01000050.1"/>
</dbReference>
<proteinExistence type="predicted"/>
<dbReference type="InterPro" id="IPR011009">
    <property type="entry name" value="Kinase-like_dom_sf"/>
</dbReference>
<dbReference type="STRING" id="58117.SAMN05421833_15010"/>
<evidence type="ECO:0000313" key="3">
    <source>
        <dbReference type="Proteomes" id="UP000186096"/>
    </source>
</evidence>
<dbReference type="Gene3D" id="1.10.510.10">
    <property type="entry name" value="Transferase(Phosphotransferase) domain 1"/>
    <property type="match status" value="1"/>
</dbReference>
<dbReference type="InterPro" id="IPR001245">
    <property type="entry name" value="Ser-Thr/Tyr_kinase_cat_dom"/>
</dbReference>
<dbReference type="Pfam" id="PF07714">
    <property type="entry name" value="PK_Tyr_Ser-Thr"/>
    <property type="match status" value="1"/>
</dbReference>
<accession>A0A1N7HGX9</accession>
<dbReference type="EMBL" id="FTNI01000050">
    <property type="protein sequence ID" value="SIS24137.1"/>
    <property type="molecule type" value="Genomic_DNA"/>
</dbReference>
<dbReference type="OrthoDB" id="4516319at2"/>
<feature type="domain" description="Serine-threonine/tyrosine-protein kinase catalytic" evidence="1">
    <location>
        <begin position="192"/>
        <end position="242"/>
    </location>
</feature>
<gene>
    <name evidence="2" type="ORF">SAMN05421833_15010</name>
</gene>
<name>A0A1N7HGX9_9ACTN</name>